<sequence>MTAVAWNTLSNQHYGFSKPRGPNAKRLGRTMVKHRLSSINPELLRNLPPAKSPLGEHWAPGSCAEFTTLTEVVLDSLPSSRERMVVHALAVRTKLSSEKRGFCKVCQRYARNLVKRFPGLAIVDLGSEPPTLYAAAAEGTVRARRRLSYFEVPLACIPPHIISLSAPSRLPLKYHAKYQPNTQCILNTNTIAGPPPLMMLPNSSTSKEE</sequence>
<evidence type="ECO:0000313" key="1">
    <source>
        <dbReference type="EMBL" id="KDQ26384.1"/>
    </source>
</evidence>
<protein>
    <submittedName>
        <fullName evidence="1">Uncharacterized protein</fullName>
    </submittedName>
</protein>
<dbReference type="HOGENOM" id="CLU_1315870_0_0_1"/>
<evidence type="ECO:0000313" key="2">
    <source>
        <dbReference type="Proteomes" id="UP000027073"/>
    </source>
</evidence>
<dbReference type="OrthoDB" id="10395356at2759"/>
<dbReference type="Proteomes" id="UP000027073">
    <property type="component" value="Unassembled WGS sequence"/>
</dbReference>
<organism evidence="1 2">
    <name type="scientific">Pleurotus ostreatus (strain PC15)</name>
    <name type="common">Oyster mushroom</name>
    <dbReference type="NCBI Taxonomy" id="1137138"/>
    <lineage>
        <taxon>Eukaryota</taxon>
        <taxon>Fungi</taxon>
        <taxon>Dikarya</taxon>
        <taxon>Basidiomycota</taxon>
        <taxon>Agaricomycotina</taxon>
        <taxon>Agaricomycetes</taxon>
        <taxon>Agaricomycetidae</taxon>
        <taxon>Agaricales</taxon>
        <taxon>Pleurotineae</taxon>
        <taxon>Pleurotaceae</taxon>
        <taxon>Pleurotus</taxon>
    </lineage>
</organism>
<dbReference type="VEuPathDB" id="FungiDB:PLEOSDRAFT_159694"/>
<proteinExistence type="predicted"/>
<reference evidence="2" key="1">
    <citation type="journal article" date="2014" name="Proc. Natl. Acad. Sci. U.S.A.">
        <title>Extensive sampling of basidiomycete genomes demonstrates inadequacy of the white-rot/brown-rot paradigm for wood decay fungi.</title>
        <authorList>
            <person name="Riley R."/>
            <person name="Salamov A.A."/>
            <person name="Brown D.W."/>
            <person name="Nagy L.G."/>
            <person name="Floudas D."/>
            <person name="Held B.W."/>
            <person name="Levasseur A."/>
            <person name="Lombard V."/>
            <person name="Morin E."/>
            <person name="Otillar R."/>
            <person name="Lindquist E.A."/>
            <person name="Sun H."/>
            <person name="LaButti K.M."/>
            <person name="Schmutz J."/>
            <person name="Jabbour D."/>
            <person name="Luo H."/>
            <person name="Baker S.E."/>
            <person name="Pisabarro A.G."/>
            <person name="Walton J.D."/>
            <person name="Blanchette R.A."/>
            <person name="Henrissat B."/>
            <person name="Martin F."/>
            <person name="Cullen D."/>
            <person name="Hibbett D.S."/>
            <person name="Grigoriev I.V."/>
        </authorList>
    </citation>
    <scope>NUCLEOTIDE SEQUENCE [LARGE SCALE GENOMIC DNA]</scope>
    <source>
        <strain evidence="2">PC15</strain>
    </source>
</reference>
<dbReference type="EMBL" id="KL198009">
    <property type="protein sequence ID" value="KDQ26384.1"/>
    <property type="molecule type" value="Genomic_DNA"/>
</dbReference>
<dbReference type="InParanoid" id="A0A067NEY6"/>
<gene>
    <name evidence="1" type="ORF">PLEOSDRAFT_159694</name>
</gene>
<name>A0A067NEY6_PLEO1</name>
<dbReference type="AlphaFoldDB" id="A0A067NEY6"/>
<accession>A0A067NEY6</accession>